<gene>
    <name evidence="2" type="ORF">UMAG_11915</name>
</gene>
<dbReference type="VEuPathDB" id="FungiDB:UMAG_11915"/>
<dbReference type="RefSeq" id="XP_011388895.1">
    <property type="nucleotide sequence ID" value="XM_011390593.1"/>
</dbReference>
<name>A0A0D1CSQ4_MYCMD</name>
<feature type="chain" id="PRO_5002239953" evidence="1">
    <location>
        <begin position="35"/>
        <end position="131"/>
    </location>
</feature>
<dbReference type="InParanoid" id="A0A0D1CSQ4"/>
<keyword evidence="3" id="KW-1185">Reference proteome</keyword>
<dbReference type="Proteomes" id="UP000000561">
    <property type="component" value="Chromosome 5"/>
</dbReference>
<dbReference type="AlphaFoldDB" id="A0A0D1CSQ4"/>
<reference evidence="2 3" key="1">
    <citation type="journal article" date="2006" name="Nature">
        <title>Insights from the genome of the biotrophic fungal plant pathogen Ustilago maydis.</title>
        <authorList>
            <person name="Kamper J."/>
            <person name="Kahmann R."/>
            <person name="Bolker M."/>
            <person name="Ma L.J."/>
            <person name="Brefort T."/>
            <person name="Saville B.J."/>
            <person name="Banuett F."/>
            <person name="Kronstad J.W."/>
            <person name="Gold S.E."/>
            <person name="Muller O."/>
            <person name="Perlin M.H."/>
            <person name="Wosten H.A."/>
            <person name="de Vries R."/>
            <person name="Ruiz-Herrera J."/>
            <person name="Reynaga-Pena C.G."/>
            <person name="Snetselaar K."/>
            <person name="McCann M."/>
            <person name="Perez-Martin J."/>
            <person name="Feldbrugge M."/>
            <person name="Basse C.W."/>
            <person name="Steinberg G."/>
            <person name="Ibeas J.I."/>
            <person name="Holloman W."/>
            <person name="Guzman P."/>
            <person name="Farman M."/>
            <person name="Stajich J.E."/>
            <person name="Sentandreu R."/>
            <person name="Gonzalez-Prieto J.M."/>
            <person name="Kennell J.C."/>
            <person name="Molina L."/>
            <person name="Schirawski J."/>
            <person name="Mendoza-Mendoza A."/>
            <person name="Greilinger D."/>
            <person name="Munch K."/>
            <person name="Rossel N."/>
            <person name="Scherer M."/>
            <person name="Vranes M."/>
            <person name="Ladendorf O."/>
            <person name="Vincon V."/>
            <person name="Fuchs U."/>
            <person name="Sandrock B."/>
            <person name="Meng S."/>
            <person name="Ho E.C."/>
            <person name="Cahill M.J."/>
            <person name="Boyce K.J."/>
            <person name="Klose J."/>
            <person name="Klosterman S.J."/>
            <person name="Deelstra H.J."/>
            <person name="Ortiz-Castellanos L."/>
            <person name="Li W."/>
            <person name="Sanchez-Alonso P."/>
            <person name="Schreier P.H."/>
            <person name="Hauser-Hahn I."/>
            <person name="Vaupel M."/>
            <person name="Koopmann E."/>
            <person name="Friedrich G."/>
            <person name="Voss H."/>
            <person name="Schluter T."/>
            <person name="Margolis J."/>
            <person name="Platt D."/>
            <person name="Swimmer C."/>
            <person name="Gnirke A."/>
            <person name="Chen F."/>
            <person name="Vysotskaia V."/>
            <person name="Mannhaupt G."/>
            <person name="Guldener U."/>
            <person name="Munsterkotter M."/>
            <person name="Haase D."/>
            <person name="Oesterheld M."/>
            <person name="Mewes H.W."/>
            <person name="Mauceli E.W."/>
            <person name="DeCaprio D."/>
            <person name="Wade C.M."/>
            <person name="Butler J."/>
            <person name="Young S."/>
            <person name="Jaffe D.B."/>
            <person name="Calvo S."/>
            <person name="Nusbaum C."/>
            <person name="Galagan J."/>
            <person name="Birren B.W."/>
        </authorList>
    </citation>
    <scope>NUCLEOTIDE SEQUENCE [LARGE SCALE GENOMIC DNA]</scope>
    <source>
        <strain evidence="3">DSM 14603 / FGSC 9021 / UM521</strain>
    </source>
</reference>
<evidence type="ECO:0000313" key="2">
    <source>
        <dbReference type="EMBL" id="KIS69543.1"/>
    </source>
</evidence>
<evidence type="ECO:0000256" key="1">
    <source>
        <dbReference type="SAM" id="SignalP"/>
    </source>
</evidence>
<evidence type="ECO:0000313" key="3">
    <source>
        <dbReference type="Proteomes" id="UP000000561"/>
    </source>
</evidence>
<sequence>MLSLTATRRPGMMLLRIVLLHSILLLLIATHSFAASSHKRGVDQASVAHLPYQYFLSDGVGGSKAVCWLSRIPFPVIEGVTCHFADTISQVKGRQIWQCEGDQAKFCDGCHELEKHLVDPKDSVQWKLQGC</sequence>
<dbReference type="EMBL" id="CM003144">
    <property type="protein sequence ID" value="KIS69543.1"/>
    <property type="molecule type" value="Genomic_DNA"/>
</dbReference>
<organism evidence="2 3">
    <name type="scientific">Mycosarcoma maydis</name>
    <name type="common">Corn smut fungus</name>
    <name type="synonym">Ustilago maydis</name>
    <dbReference type="NCBI Taxonomy" id="5270"/>
    <lineage>
        <taxon>Eukaryota</taxon>
        <taxon>Fungi</taxon>
        <taxon>Dikarya</taxon>
        <taxon>Basidiomycota</taxon>
        <taxon>Ustilaginomycotina</taxon>
        <taxon>Ustilaginomycetes</taxon>
        <taxon>Ustilaginales</taxon>
        <taxon>Ustilaginaceae</taxon>
        <taxon>Mycosarcoma</taxon>
    </lineage>
</organism>
<accession>A0A0D1CSQ4</accession>
<dbReference type="KEGG" id="uma:UMAG_11915"/>
<feature type="signal peptide" evidence="1">
    <location>
        <begin position="1"/>
        <end position="34"/>
    </location>
</feature>
<keyword evidence="1" id="KW-0732">Signal</keyword>
<proteinExistence type="predicted"/>
<protein>
    <submittedName>
        <fullName evidence="2">Uncharacterized protein</fullName>
    </submittedName>
</protein>
<dbReference type="GeneID" id="23567726"/>
<dbReference type="OrthoDB" id="2547069at2759"/>